<keyword evidence="1 4" id="KW-0732">Signal</keyword>
<organism evidence="5 6">
    <name type="scientific">Heterodera trifolii</name>
    <dbReference type="NCBI Taxonomy" id="157864"/>
    <lineage>
        <taxon>Eukaryota</taxon>
        <taxon>Metazoa</taxon>
        <taxon>Ecdysozoa</taxon>
        <taxon>Nematoda</taxon>
        <taxon>Chromadorea</taxon>
        <taxon>Rhabditida</taxon>
        <taxon>Tylenchina</taxon>
        <taxon>Tylenchomorpha</taxon>
        <taxon>Tylenchoidea</taxon>
        <taxon>Heteroderidae</taxon>
        <taxon>Heteroderinae</taxon>
        <taxon>Heterodera</taxon>
    </lineage>
</organism>
<accession>A0ABD2K536</accession>
<keyword evidence="6" id="KW-1185">Reference proteome</keyword>
<evidence type="ECO:0000313" key="6">
    <source>
        <dbReference type="Proteomes" id="UP001620626"/>
    </source>
</evidence>
<comment type="caution">
    <text evidence="5">The sequence shown here is derived from an EMBL/GenBank/DDBJ whole genome shotgun (WGS) entry which is preliminary data.</text>
</comment>
<gene>
    <name evidence="5" type="ORF">niasHT_027547</name>
</gene>
<evidence type="ECO:0000256" key="3">
    <source>
        <dbReference type="SAM" id="MobiDB-lite"/>
    </source>
</evidence>
<feature type="chain" id="PRO_5044881752" evidence="4">
    <location>
        <begin position="25"/>
        <end position="336"/>
    </location>
</feature>
<proteinExistence type="predicted"/>
<protein>
    <submittedName>
        <fullName evidence="5">Uncharacterized protein</fullName>
    </submittedName>
</protein>
<evidence type="ECO:0000256" key="2">
    <source>
        <dbReference type="ARBA" id="ARBA00023180"/>
    </source>
</evidence>
<dbReference type="InterPro" id="IPR031424">
    <property type="entry name" value="QVR-like"/>
</dbReference>
<evidence type="ECO:0000313" key="5">
    <source>
        <dbReference type="EMBL" id="KAL3098002.1"/>
    </source>
</evidence>
<dbReference type="EMBL" id="JBICBT010000830">
    <property type="protein sequence ID" value="KAL3098002.1"/>
    <property type="molecule type" value="Genomic_DNA"/>
</dbReference>
<keyword evidence="2" id="KW-0325">Glycoprotein</keyword>
<dbReference type="Pfam" id="PF17064">
    <property type="entry name" value="QVR"/>
    <property type="match status" value="1"/>
</dbReference>
<evidence type="ECO:0000256" key="4">
    <source>
        <dbReference type="SAM" id="SignalP"/>
    </source>
</evidence>
<sequence length="336" mass="37763">MFCFRFSHFLFFFSLFSFFFYIFGASPNKIQATPVDAKKMVESRIKCYVCNSGTKGQADCTEDDHDKLKSFIKQCNPLTFGTFAGEEAKACRKVRQTVEDETTIVRECAYTGEELDGKRRTGNKGVTVLIDQCINDPNATFPCNSALSPPTGASLSLLFALSSMIFATFLIEREKADILAFLDSDYEDEPFTETLSCYYGRIGHLIGFNVPPRVEIEEQIKEAAAMEEAEASLNESGIYVVPNVETSILCVRLGKVYFFSFDAEKSLRRQQQHSFYLLSSAGAPAHCPLLIIDEKGENAKEKVGESSESELPPSNKQRRYKLKVLKEKKGVRKEFS</sequence>
<evidence type="ECO:0000256" key="1">
    <source>
        <dbReference type="ARBA" id="ARBA00022729"/>
    </source>
</evidence>
<name>A0ABD2K536_9BILA</name>
<feature type="region of interest" description="Disordered" evidence="3">
    <location>
        <begin position="298"/>
        <end position="318"/>
    </location>
</feature>
<reference evidence="5 6" key="1">
    <citation type="submission" date="2024-10" db="EMBL/GenBank/DDBJ databases">
        <authorList>
            <person name="Kim D."/>
        </authorList>
    </citation>
    <scope>NUCLEOTIDE SEQUENCE [LARGE SCALE GENOMIC DNA]</scope>
    <source>
        <strain evidence="5">BH-2024</strain>
    </source>
</reference>
<dbReference type="Proteomes" id="UP001620626">
    <property type="component" value="Unassembled WGS sequence"/>
</dbReference>
<feature type="signal peptide" evidence="4">
    <location>
        <begin position="1"/>
        <end position="24"/>
    </location>
</feature>
<dbReference type="AlphaFoldDB" id="A0ABD2K536"/>